<dbReference type="GO" id="GO:0004803">
    <property type="term" value="F:transposase activity"/>
    <property type="evidence" value="ECO:0007669"/>
    <property type="project" value="InterPro"/>
</dbReference>
<dbReference type="KEGG" id="mku:I2456_00175"/>
<evidence type="ECO:0000313" key="5">
    <source>
        <dbReference type="Proteomes" id="UP000663583"/>
    </source>
</evidence>
<dbReference type="PANTHER" id="PTHR46889">
    <property type="entry name" value="TRANSPOSASE INSF FOR INSERTION SEQUENCE IS3B-RELATED"/>
    <property type="match status" value="1"/>
</dbReference>
<sequence>MPAAHPEEFRRRAVELARLREKPIAKVAKDLGISESCLRRWMDLADVEEGHKEGLTRDERAELVRLRREKRVLEMEVEILKRASGLLRPGQHPPKIGFRLVQELAAQGFPVALTCRILQVSTSGYYEWRTRPACDRDRHDAELANTITAIHTASRQTYGVRRIQAELRHGHGIEVSHKRVWRCMKLVGVQGVHRRRWRREPPAAASWPDLVQRQFRAEGPDRLWVTDITQHRTCEGWIYAAVVLDVYSRRVVGWSIADHLRTELVADALDMARLRRKPVGTVVHSDRGTQYTSWLFGHRLREAGLLGSMGRVASAFDNAMIESFFGSMQIELLDRRTWNTRAELATAIFEYIEAFYNPVRRHSALDYRSPIDYERHHTTTNTAA</sequence>
<dbReference type="Pfam" id="PF00665">
    <property type="entry name" value="rve"/>
    <property type="match status" value="1"/>
</dbReference>
<dbReference type="Pfam" id="PF01527">
    <property type="entry name" value="HTH_Tnp_1"/>
    <property type="match status" value="1"/>
</dbReference>
<dbReference type="GO" id="GO:0003677">
    <property type="term" value="F:DNA binding"/>
    <property type="evidence" value="ECO:0007669"/>
    <property type="project" value="InterPro"/>
</dbReference>
<dbReference type="InterPro" id="IPR009057">
    <property type="entry name" value="Homeodomain-like_sf"/>
</dbReference>
<dbReference type="AlphaFoldDB" id="A0AAX1J9M0"/>
<dbReference type="Pfam" id="PF13276">
    <property type="entry name" value="HTH_21"/>
    <property type="match status" value="1"/>
</dbReference>
<gene>
    <name evidence="4" type="ORF">I2456_00175</name>
</gene>
<protein>
    <submittedName>
        <fullName evidence="4">IS3 family transposase</fullName>
    </submittedName>
</protein>
<dbReference type="InterPro" id="IPR012337">
    <property type="entry name" value="RNaseH-like_sf"/>
</dbReference>
<dbReference type="SUPFAM" id="SSF46689">
    <property type="entry name" value="Homeodomain-like"/>
    <property type="match status" value="1"/>
</dbReference>
<proteinExistence type="predicted"/>
<dbReference type="InterPro" id="IPR036397">
    <property type="entry name" value="RNaseH_sf"/>
</dbReference>
<evidence type="ECO:0000259" key="3">
    <source>
        <dbReference type="PROSITE" id="PS50994"/>
    </source>
</evidence>
<name>A0AAX1J9M0_9MYCO</name>
<dbReference type="InterPro" id="IPR002514">
    <property type="entry name" value="Transposase_8"/>
</dbReference>
<dbReference type="GO" id="GO:0015074">
    <property type="term" value="P:DNA integration"/>
    <property type="evidence" value="ECO:0007669"/>
    <property type="project" value="InterPro"/>
</dbReference>
<dbReference type="InterPro" id="IPR025948">
    <property type="entry name" value="HTH-like_dom"/>
</dbReference>
<dbReference type="PANTHER" id="PTHR46889:SF4">
    <property type="entry name" value="TRANSPOSASE INSO FOR INSERTION SEQUENCE ELEMENT IS911B-RELATED"/>
    <property type="match status" value="1"/>
</dbReference>
<reference evidence="4" key="1">
    <citation type="submission" date="2020-11" db="EMBL/GenBank/DDBJ databases">
        <title>Intraspecies plasmid and genomic variation of Mycobacterium kubicae revealed by the complete genome sequences of two clinical isolates.</title>
        <authorList>
            <person name="Hendrix J.R."/>
            <person name="Epperson L.E."/>
            <person name="Honda J.R."/>
            <person name="Strong M."/>
        </authorList>
    </citation>
    <scope>NUCLEOTIDE SEQUENCE</scope>
    <source>
        <strain evidence="4">JCM 13573</strain>
    </source>
</reference>
<dbReference type="NCBIfam" id="NF033516">
    <property type="entry name" value="transpos_IS3"/>
    <property type="match status" value="1"/>
</dbReference>
<feature type="domain" description="Integrase catalytic" evidence="3">
    <location>
        <begin position="216"/>
        <end position="378"/>
    </location>
</feature>
<evidence type="ECO:0000313" key="4">
    <source>
        <dbReference type="EMBL" id="QPI38053.1"/>
    </source>
</evidence>
<accession>A0AAX1J9M0</accession>
<evidence type="ECO:0000256" key="2">
    <source>
        <dbReference type="SAM" id="Coils"/>
    </source>
</evidence>
<dbReference type="Gene3D" id="3.30.420.10">
    <property type="entry name" value="Ribonuclease H-like superfamily/Ribonuclease H"/>
    <property type="match status" value="1"/>
</dbReference>
<dbReference type="GO" id="GO:0006313">
    <property type="term" value="P:DNA transposition"/>
    <property type="evidence" value="ECO:0007669"/>
    <property type="project" value="InterPro"/>
</dbReference>
<dbReference type="EMBL" id="CP065047">
    <property type="protein sequence ID" value="QPI38053.1"/>
    <property type="molecule type" value="Genomic_DNA"/>
</dbReference>
<dbReference type="Proteomes" id="UP000663583">
    <property type="component" value="Chromosome"/>
</dbReference>
<comment type="function">
    <text evidence="1">Involved in the transposition of the insertion sequence.</text>
</comment>
<dbReference type="PROSITE" id="PS50994">
    <property type="entry name" value="INTEGRASE"/>
    <property type="match status" value="1"/>
</dbReference>
<feature type="coiled-coil region" evidence="2">
    <location>
        <begin position="56"/>
        <end position="83"/>
    </location>
</feature>
<dbReference type="SUPFAM" id="SSF53098">
    <property type="entry name" value="Ribonuclease H-like"/>
    <property type="match status" value="1"/>
</dbReference>
<keyword evidence="2" id="KW-0175">Coiled coil</keyword>
<dbReference type="Gene3D" id="1.10.10.60">
    <property type="entry name" value="Homeodomain-like"/>
    <property type="match status" value="1"/>
</dbReference>
<dbReference type="InterPro" id="IPR048020">
    <property type="entry name" value="Transpos_IS3"/>
</dbReference>
<organism evidence="4 5">
    <name type="scientific">Mycobacterium kubicae</name>
    <dbReference type="NCBI Taxonomy" id="120959"/>
    <lineage>
        <taxon>Bacteria</taxon>
        <taxon>Bacillati</taxon>
        <taxon>Actinomycetota</taxon>
        <taxon>Actinomycetes</taxon>
        <taxon>Mycobacteriales</taxon>
        <taxon>Mycobacteriaceae</taxon>
        <taxon>Mycobacterium</taxon>
        <taxon>Mycobacterium simiae complex</taxon>
    </lineage>
</organism>
<dbReference type="Pfam" id="PF13333">
    <property type="entry name" value="rve_2"/>
    <property type="match status" value="1"/>
</dbReference>
<dbReference type="InterPro" id="IPR001584">
    <property type="entry name" value="Integrase_cat-core"/>
</dbReference>
<dbReference type="InterPro" id="IPR050900">
    <property type="entry name" value="Transposase_IS3/IS150/IS904"/>
</dbReference>
<evidence type="ECO:0000256" key="1">
    <source>
        <dbReference type="ARBA" id="ARBA00002286"/>
    </source>
</evidence>